<comment type="cofactor">
    <cofactor evidence="1">
        <name>Zn(2+)</name>
        <dbReference type="ChEBI" id="CHEBI:29105"/>
    </cofactor>
</comment>
<evidence type="ECO:0000313" key="7">
    <source>
        <dbReference type="Proteomes" id="UP000617951"/>
    </source>
</evidence>
<reference evidence="6" key="1">
    <citation type="submission" date="2020-08" db="EMBL/GenBank/DDBJ databases">
        <title>Genome public.</title>
        <authorList>
            <person name="Liu C."/>
            <person name="Sun Q."/>
        </authorList>
    </citation>
    <scope>NUCLEOTIDE SEQUENCE</scope>
    <source>
        <strain evidence="6">NSJ-63</strain>
    </source>
</reference>
<organism evidence="6 7">
    <name type="scientific">Guopingia tenuis</name>
    <dbReference type="NCBI Taxonomy" id="2763656"/>
    <lineage>
        <taxon>Bacteria</taxon>
        <taxon>Bacillati</taxon>
        <taxon>Bacillota</taxon>
        <taxon>Clostridia</taxon>
        <taxon>Christensenellales</taxon>
        <taxon>Christensenellaceae</taxon>
        <taxon>Guopingia</taxon>
    </lineage>
</organism>
<comment type="caution">
    <text evidence="6">The sequence shown here is derived from an EMBL/GenBank/DDBJ whole genome shotgun (WGS) entry which is preliminary data.</text>
</comment>
<dbReference type="PANTHER" id="PTHR46233:SF3">
    <property type="entry name" value="HYDROXYACYLGLUTATHIONE HYDROLASE GLOC"/>
    <property type="match status" value="1"/>
</dbReference>
<keyword evidence="7" id="KW-1185">Reference proteome</keyword>
<evidence type="ECO:0000256" key="3">
    <source>
        <dbReference type="ARBA" id="ARBA00022801"/>
    </source>
</evidence>
<sequence length="215" mass="23711">MGQSQVIKIVSQPLSVNTYILFLEDTGEAVVIDPSFYSERILKVLREEKLDCRAILLTHGHFDHIAGVSAVREHYHAPVYIHAADAPMLSDPEKNMSAMMGGLRVQTAPAEQQMKNVEKLHLAGMEIVVLSTPGHSPGSVCYLSGDYLFSGDTLFNLSAGRTDFPGGSMENLNASMELLKKIEKDYIVHPGHEGSTSLQFEKDNNPFMGNAEWSF</sequence>
<dbReference type="CDD" id="cd06262">
    <property type="entry name" value="metallo-hydrolase-like_MBL-fold"/>
    <property type="match status" value="1"/>
</dbReference>
<evidence type="ECO:0000256" key="1">
    <source>
        <dbReference type="ARBA" id="ARBA00001947"/>
    </source>
</evidence>
<dbReference type="RefSeq" id="WP_178621643.1">
    <property type="nucleotide sequence ID" value="NZ_JACRSS010000001.1"/>
</dbReference>
<dbReference type="SUPFAM" id="SSF56281">
    <property type="entry name" value="Metallo-hydrolase/oxidoreductase"/>
    <property type="match status" value="1"/>
</dbReference>
<dbReference type="PANTHER" id="PTHR46233">
    <property type="entry name" value="HYDROXYACYLGLUTATHIONE HYDROLASE GLOC"/>
    <property type="match status" value="1"/>
</dbReference>
<evidence type="ECO:0000256" key="2">
    <source>
        <dbReference type="ARBA" id="ARBA00022723"/>
    </source>
</evidence>
<dbReference type="InterPro" id="IPR001279">
    <property type="entry name" value="Metallo-B-lactamas"/>
</dbReference>
<dbReference type="GO" id="GO:0016787">
    <property type="term" value="F:hydrolase activity"/>
    <property type="evidence" value="ECO:0007669"/>
    <property type="project" value="UniProtKB-KW"/>
</dbReference>
<dbReference type="InterPro" id="IPR036866">
    <property type="entry name" value="RibonucZ/Hydroxyglut_hydro"/>
</dbReference>
<gene>
    <name evidence="6" type="ORF">H8693_01995</name>
</gene>
<keyword evidence="3" id="KW-0378">Hydrolase</keyword>
<dbReference type="Gene3D" id="3.60.15.10">
    <property type="entry name" value="Ribonuclease Z/Hydroxyacylglutathione hydrolase-like"/>
    <property type="match status" value="1"/>
</dbReference>
<accession>A0A926DH45</accession>
<name>A0A926DH45_9FIRM</name>
<protein>
    <submittedName>
        <fullName evidence="6">MBL fold metallo-hydrolase</fullName>
    </submittedName>
</protein>
<dbReference type="GO" id="GO:0046872">
    <property type="term" value="F:metal ion binding"/>
    <property type="evidence" value="ECO:0007669"/>
    <property type="project" value="UniProtKB-KW"/>
</dbReference>
<dbReference type="InterPro" id="IPR051453">
    <property type="entry name" value="MBL_Glyoxalase_II"/>
</dbReference>
<evidence type="ECO:0000259" key="5">
    <source>
        <dbReference type="SMART" id="SM00849"/>
    </source>
</evidence>
<evidence type="ECO:0000256" key="4">
    <source>
        <dbReference type="ARBA" id="ARBA00022833"/>
    </source>
</evidence>
<dbReference type="EMBL" id="JACRSS010000001">
    <property type="protein sequence ID" value="MBC8537702.1"/>
    <property type="molecule type" value="Genomic_DNA"/>
</dbReference>
<feature type="domain" description="Metallo-beta-lactamase" evidence="5">
    <location>
        <begin position="17"/>
        <end position="192"/>
    </location>
</feature>
<keyword evidence="2" id="KW-0479">Metal-binding</keyword>
<dbReference type="SMART" id="SM00849">
    <property type="entry name" value="Lactamase_B"/>
    <property type="match status" value="1"/>
</dbReference>
<dbReference type="Pfam" id="PF00753">
    <property type="entry name" value="Lactamase_B"/>
    <property type="match status" value="1"/>
</dbReference>
<keyword evidence="4" id="KW-0862">Zinc</keyword>
<dbReference type="Proteomes" id="UP000617951">
    <property type="component" value="Unassembled WGS sequence"/>
</dbReference>
<dbReference type="AlphaFoldDB" id="A0A926DH45"/>
<proteinExistence type="predicted"/>
<evidence type="ECO:0000313" key="6">
    <source>
        <dbReference type="EMBL" id="MBC8537702.1"/>
    </source>
</evidence>